<evidence type="ECO:0000256" key="1">
    <source>
        <dbReference type="SAM" id="MobiDB-lite"/>
    </source>
</evidence>
<feature type="region of interest" description="Disordered" evidence="1">
    <location>
        <begin position="1"/>
        <end position="32"/>
    </location>
</feature>
<dbReference type="AlphaFoldDB" id="A0AAV4VAG8"/>
<feature type="compositionally biased region" description="Polar residues" evidence="1">
    <location>
        <begin position="1"/>
        <end position="17"/>
    </location>
</feature>
<comment type="caution">
    <text evidence="2">The sequence shown here is derived from an EMBL/GenBank/DDBJ whole genome shotgun (WGS) entry which is preliminary data.</text>
</comment>
<name>A0AAV4VAG8_9ARAC</name>
<evidence type="ECO:0000313" key="2">
    <source>
        <dbReference type="EMBL" id="GIY67018.1"/>
    </source>
</evidence>
<dbReference type="EMBL" id="BPLQ01012679">
    <property type="protein sequence ID" value="GIY67018.1"/>
    <property type="molecule type" value="Genomic_DNA"/>
</dbReference>
<gene>
    <name evidence="2" type="ORF">CDAR_521111</name>
</gene>
<sequence>MSGLHSSSTFCQLSKQKGGNKKNHASQKKQHSRRCGVMSAECGQKCRGEMMIKRGVVRSWKVRCGQGWSIPDITIHCCWTELEGRVLFGLPTDPTIRKRFGHREPSQKH</sequence>
<keyword evidence="3" id="KW-1185">Reference proteome</keyword>
<organism evidence="2 3">
    <name type="scientific">Caerostris darwini</name>
    <dbReference type="NCBI Taxonomy" id="1538125"/>
    <lineage>
        <taxon>Eukaryota</taxon>
        <taxon>Metazoa</taxon>
        <taxon>Ecdysozoa</taxon>
        <taxon>Arthropoda</taxon>
        <taxon>Chelicerata</taxon>
        <taxon>Arachnida</taxon>
        <taxon>Araneae</taxon>
        <taxon>Araneomorphae</taxon>
        <taxon>Entelegynae</taxon>
        <taxon>Araneoidea</taxon>
        <taxon>Araneidae</taxon>
        <taxon>Caerostris</taxon>
    </lineage>
</organism>
<protein>
    <submittedName>
        <fullName evidence="2">Uncharacterized protein</fullName>
    </submittedName>
</protein>
<accession>A0AAV4VAG8</accession>
<proteinExistence type="predicted"/>
<evidence type="ECO:0000313" key="3">
    <source>
        <dbReference type="Proteomes" id="UP001054837"/>
    </source>
</evidence>
<dbReference type="Proteomes" id="UP001054837">
    <property type="component" value="Unassembled WGS sequence"/>
</dbReference>
<reference evidence="2 3" key="1">
    <citation type="submission" date="2021-06" db="EMBL/GenBank/DDBJ databases">
        <title>Caerostris darwini draft genome.</title>
        <authorList>
            <person name="Kono N."/>
            <person name="Arakawa K."/>
        </authorList>
    </citation>
    <scope>NUCLEOTIDE SEQUENCE [LARGE SCALE GENOMIC DNA]</scope>
</reference>
<feature type="compositionally biased region" description="Basic residues" evidence="1">
    <location>
        <begin position="18"/>
        <end position="32"/>
    </location>
</feature>